<reference evidence="3" key="1">
    <citation type="submission" date="2024-07" db="EMBL/GenBank/DDBJ databases">
        <title>Two chromosome-level genome assemblies of Korean endemic species Abeliophyllum distichum and Forsythia ovata (Oleaceae).</title>
        <authorList>
            <person name="Jang H."/>
        </authorList>
    </citation>
    <scope>NUCLEOTIDE SEQUENCE [LARGE SCALE GENOMIC DNA]</scope>
</reference>
<sequence>MDHFQERATWFQGSLNKSKKKLRLLNDERDKLKTDLQNAKSDVAKFSKRCDNATEAQEVIAHSLEEANCQNKWLVDKIAELENAAYLLRSECSSLKEKNL</sequence>
<keyword evidence="1" id="KW-0175">Coiled coil</keyword>
<protein>
    <submittedName>
        <fullName evidence="2">Uncharacterized protein</fullName>
    </submittedName>
</protein>
<comment type="caution">
    <text evidence="2">The sequence shown here is derived from an EMBL/GenBank/DDBJ whole genome shotgun (WGS) entry which is preliminary data.</text>
</comment>
<evidence type="ECO:0000313" key="3">
    <source>
        <dbReference type="Proteomes" id="UP001604277"/>
    </source>
</evidence>
<dbReference type="Proteomes" id="UP001604277">
    <property type="component" value="Unassembled WGS sequence"/>
</dbReference>
<dbReference type="EMBL" id="JBFOLJ010000014">
    <property type="protein sequence ID" value="KAL2478829.1"/>
    <property type="molecule type" value="Genomic_DNA"/>
</dbReference>
<dbReference type="AlphaFoldDB" id="A0ABD1QSE9"/>
<evidence type="ECO:0000256" key="1">
    <source>
        <dbReference type="SAM" id="Coils"/>
    </source>
</evidence>
<accession>A0ABD1QSE9</accession>
<name>A0ABD1QSE9_9LAMI</name>
<gene>
    <name evidence="2" type="ORF">Fot_47843</name>
</gene>
<organism evidence="2 3">
    <name type="scientific">Forsythia ovata</name>
    <dbReference type="NCBI Taxonomy" id="205694"/>
    <lineage>
        <taxon>Eukaryota</taxon>
        <taxon>Viridiplantae</taxon>
        <taxon>Streptophyta</taxon>
        <taxon>Embryophyta</taxon>
        <taxon>Tracheophyta</taxon>
        <taxon>Spermatophyta</taxon>
        <taxon>Magnoliopsida</taxon>
        <taxon>eudicotyledons</taxon>
        <taxon>Gunneridae</taxon>
        <taxon>Pentapetalae</taxon>
        <taxon>asterids</taxon>
        <taxon>lamiids</taxon>
        <taxon>Lamiales</taxon>
        <taxon>Oleaceae</taxon>
        <taxon>Forsythieae</taxon>
        <taxon>Forsythia</taxon>
    </lineage>
</organism>
<feature type="coiled-coil region" evidence="1">
    <location>
        <begin position="15"/>
        <end position="98"/>
    </location>
</feature>
<evidence type="ECO:0000313" key="2">
    <source>
        <dbReference type="EMBL" id="KAL2478829.1"/>
    </source>
</evidence>
<proteinExistence type="predicted"/>
<keyword evidence="3" id="KW-1185">Reference proteome</keyword>